<name>A0A6A6UJM6_9PEZI</name>
<protein>
    <submittedName>
        <fullName evidence="2">Uncharacterized protein</fullName>
    </submittedName>
</protein>
<accession>A0A6A6UJM6</accession>
<sequence length="571" mass="65761">MDRLFSFLKISEPHDPIVSSPLRHELPFERPDNGAKRHSTCIPTSQHRHKQQDRTERLLVFVLRKQHRVTHNAPSPIERARGTWCFDELDGPRLPIPSTTIALARVRLTHDYLAVGVPIQDYWPQNSTNRWLSEMPHGHKKIYAAYIWHTSFALIVKNDKQKHISESPEMLIFICYTKIASLLAPKYSDKLALIAQSFIAAMAQAHELKFLEDFGKLSHPKSLFCKSIPNRWIVGFARSRTDDTLHYVYAVQLRFSQVGAFKFHINPEESDQAVLLDFYVKALLSLWTTPGIHQGREEWKIRPASWAMDDRWLAEKLERVLEELEVVTELRKLDLLSEDEEKGMKLWIEYLTEPNSISVLRSHLIHKGRTGLRPGRSHETIHEELQPVPFPRLAFSGLTVFQSHLIRMLGLILNNPQRTAVQATAAIICASYGIDAAIHVFNCSALCNIQDRFVVDDSFDLRNLLATGAVYDIQDEPLHLEKNGLFRVLSTKELQKELRWTREVRMMQVELKIQALMRGGKANDTVLQQDVTRAFGPLSRWTSTKAWKIVLAAFSMPYGLDLTDRTFSRLR</sequence>
<keyword evidence="3" id="KW-1185">Reference proteome</keyword>
<reference evidence="2" key="1">
    <citation type="journal article" date="2020" name="Stud. Mycol.">
        <title>101 Dothideomycetes genomes: a test case for predicting lifestyles and emergence of pathogens.</title>
        <authorList>
            <person name="Haridas S."/>
            <person name="Albert R."/>
            <person name="Binder M."/>
            <person name="Bloem J."/>
            <person name="Labutti K."/>
            <person name="Salamov A."/>
            <person name="Andreopoulos B."/>
            <person name="Baker S."/>
            <person name="Barry K."/>
            <person name="Bills G."/>
            <person name="Bluhm B."/>
            <person name="Cannon C."/>
            <person name="Castanera R."/>
            <person name="Culley D."/>
            <person name="Daum C."/>
            <person name="Ezra D."/>
            <person name="Gonzalez J."/>
            <person name="Henrissat B."/>
            <person name="Kuo A."/>
            <person name="Liang C."/>
            <person name="Lipzen A."/>
            <person name="Lutzoni F."/>
            <person name="Magnuson J."/>
            <person name="Mondo S."/>
            <person name="Nolan M."/>
            <person name="Ohm R."/>
            <person name="Pangilinan J."/>
            <person name="Park H.-J."/>
            <person name="Ramirez L."/>
            <person name="Alfaro M."/>
            <person name="Sun H."/>
            <person name="Tritt A."/>
            <person name="Yoshinaga Y."/>
            <person name="Zwiers L.-H."/>
            <person name="Turgeon B."/>
            <person name="Goodwin S."/>
            <person name="Spatafora J."/>
            <person name="Crous P."/>
            <person name="Grigoriev I."/>
        </authorList>
    </citation>
    <scope>NUCLEOTIDE SEQUENCE</scope>
    <source>
        <strain evidence="2">CBS 115976</strain>
    </source>
</reference>
<dbReference type="EMBL" id="MU004233">
    <property type="protein sequence ID" value="KAF2671268.1"/>
    <property type="molecule type" value="Genomic_DNA"/>
</dbReference>
<dbReference type="AlphaFoldDB" id="A0A6A6UJM6"/>
<dbReference type="Proteomes" id="UP000799302">
    <property type="component" value="Unassembled WGS sequence"/>
</dbReference>
<evidence type="ECO:0000313" key="2">
    <source>
        <dbReference type="EMBL" id="KAF2671268.1"/>
    </source>
</evidence>
<evidence type="ECO:0000313" key="3">
    <source>
        <dbReference type="Proteomes" id="UP000799302"/>
    </source>
</evidence>
<proteinExistence type="predicted"/>
<organism evidence="2 3">
    <name type="scientific">Microthyrium microscopicum</name>
    <dbReference type="NCBI Taxonomy" id="703497"/>
    <lineage>
        <taxon>Eukaryota</taxon>
        <taxon>Fungi</taxon>
        <taxon>Dikarya</taxon>
        <taxon>Ascomycota</taxon>
        <taxon>Pezizomycotina</taxon>
        <taxon>Dothideomycetes</taxon>
        <taxon>Dothideomycetes incertae sedis</taxon>
        <taxon>Microthyriales</taxon>
        <taxon>Microthyriaceae</taxon>
        <taxon>Microthyrium</taxon>
    </lineage>
</organism>
<evidence type="ECO:0000256" key="1">
    <source>
        <dbReference type="SAM" id="MobiDB-lite"/>
    </source>
</evidence>
<feature type="region of interest" description="Disordered" evidence="1">
    <location>
        <begin position="29"/>
        <end position="49"/>
    </location>
</feature>
<gene>
    <name evidence="2" type="ORF">BT63DRAFT_469068</name>
</gene>